<feature type="transmembrane region" description="Helical" evidence="1">
    <location>
        <begin position="252"/>
        <end position="274"/>
    </location>
</feature>
<dbReference type="InterPro" id="IPR006073">
    <property type="entry name" value="GTP-bd"/>
</dbReference>
<dbReference type="CDD" id="cd01879">
    <property type="entry name" value="FeoB"/>
    <property type="match status" value="1"/>
</dbReference>
<feature type="domain" description="FeoB-type G" evidence="2">
    <location>
        <begin position="23"/>
        <end position="185"/>
    </location>
</feature>
<dbReference type="PATRIC" id="fig|28892.9.peg.749"/>
<feature type="transmembrane region" description="Helical" evidence="1">
    <location>
        <begin position="491"/>
        <end position="515"/>
    </location>
</feature>
<dbReference type="InterPro" id="IPR027417">
    <property type="entry name" value="P-loop_NTPase"/>
</dbReference>
<dbReference type="InterPro" id="IPR050860">
    <property type="entry name" value="FeoB_GTPase"/>
</dbReference>
<dbReference type="InterPro" id="IPR011640">
    <property type="entry name" value="Fe2_transport_prot_B_C"/>
</dbReference>
<feature type="transmembrane region" description="Helical" evidence="1">
    <location>
        <begin position="409"/>
        <end position="429"/>
    </location>
</feature>
<dbReference type="GO" id="GO:0005525">
    <property type="term" value="F:GTP binding"/>
    <property type="evidence" value="ECO:0007669"/>
    <property type="project" value="InterPro"/>
</dbReference>
<evidence type="ECO:0000313" key="4">
    <source>
        <dbReference type="Proteomes" id="UP000005095"/>
    </source>
</evidence>
<feature type="transmembrane region" description="Helical" evidence="1">
    <location>
        <begin position="435"/>
        <end position="454"/>
    </location>
</feature>
<reference evidence="3 4" key="1">
    <citation type="submission" date="2011-08" db="EMBL/GenBank/DDBJ databases">
        <title>The complete genome of Methanofollis liminatans DSM 4140.</title>
        <authorList>
            <consortium name="US DOE Joint Genome Institute (JGI-PGF)"/>
            <person name="Lucas S."/>
            <person name="Han J."/>
            <person name="Lapidus A."/>
            <person name="Bruce D."/>
            <person name="Goodwin L."/>
            <person name="Pitluck S."/>
            <person name="Peters L."/>
            <person name="Kyrpides N."/>
            <person name="Mavromatis K."/>
            <person name="Ivanova N."/>
            <person name="Mikhailova N."/>
            <person name="Lu M."/>
            <person name="Detter J.C."/>
            <person name="Tapia R."/>
            <person name="Han C."/>
            <person name="Land M."/>
            <person name="Hauser L."/>
            <person name="Markowitz V."/>
            <person name="Cheng J.-F."/>
            <person name="Hugenholtz P."/>
            <person name="Woyke T."/>
            <person name="Wu D."/>
            <person name="Spring S."/>
            <person name="Schuler E."/>
            <person name="Brambilla E."/>
            <person name="Klenk H.-P."/>
            <person name="Eisen J.A."/>
        </authorList>
    </citation>
    <scope>NUCLEOTIDE SEQUENCE [LARGE SCALE GENOMIC DNA]</scope>
    <source>
        <strain evidence="3 4">DSM 4140</strain>
    </source>
</reference>
<dbReference type="EMBL" id="CM001555">
    <property type="protein sequence ID" value="EJG06666.1"/>
    <property type="molecule type" value="Genomic_DNA"/>
</dbReference>
<feature type="transmembrane region" description="Helical" evidence="1">
    <location>
        <begin position="375"/>
        <end position="397"/>
    </location>
</feature>
<keyword evidence="1" id="KW-1133">Transmembrane helix</keyword>
<dbReference type="Proteomes" id="UP000005095">
    <property type="component" value="Chromosome"/>
</dbReference>
<feature type="transmembrane region" description="Helical" evidence="1">
    <location>
        <begin position="521"/>
        <end position="545"/>
    </location>
</feature>
<protein>
    <submittedName>
        <fullName evidence="3">Small GTP-binding protein</fullName>
    </submittedName>
</protein>
<dbReference type="GO" id="GO:0005886">
    <property type="term" value="C:plasma membrane"/>
    <property type="evidence" value="ECO:0007669"/>
    <property type="project" value="TreeGrafter"/>
</dbReference>
<keyword evidence="1" id="KW-0472">Membrane</keyword>
<evidence type="ECO:0000256" key="1">
    <source>
        <dbReference type="SAM" id="Phobius"/>
    </source>
</evidence>
<gene>
    <name evidence="3" type="ORF">Metli_0702</name>
</gene>
<feature type="transmembrane region" description="Helical" evidence="1">
    <location>
        <begin position="591"/>
        <end position="619"/>
    </location>
</feature>
<name>J0RYN5_9EURY</name>
<dbReference type="PANTHER" id="PTHR43185">
    <property type="entry name" value="FERROUS IRON TRANSPORT PROTEIN B"/>
    <property type="match status" value="1"/>
</dbReference>
<dbReference type="GO" id="GO:0015093">
    <property type="term" value="F:ferrous iron transmembrane transporter activity"/>
    <property type="evidence" value="ECO:0007669"/>
    <property type="project" value="InterPro"/>
</dbReference>
<dbReference type="Pfam" id="PF07664">
    <property type="entry name" value="FeoB_C"/>
    <property type="match status" value="1"/>
</dbReference>
<keyword evidence="1" id="KW-0812">Transmembrane</keyword>
<dbReference type="Pfam" id="PF07670">
    <property type="entry name" value="Gate"/>
    <property type="match status" value="2"/>
</dbReference>
<dbReference type="InterPro" id="IPR011642">
    <property type="entry name" value="Gate_dom"/>
</dbReference>
<evidence type="ECO:0000259" key="2">
    <source>
        <dbReference type="PROSITE" id="PS51711"/>
    </source>
</evidence>
<dbReference type="AlphaFoldDB" id="J0RYN5"/>
<proteinExistence type="predicted"/>
<dbReference type="PROSITE" id="PS51711">
    <property type="entry name" value="G_FEOB"/>
    <property type="match status" value="1"/>
</dbReference>
<dbReference type="PRINTS" id="PR00326">
    <property type="entry name" value="GTP1OBG"/>
</dbReference>
<sequence length="620" mass="66834">MSLRDRLFSSSGSAVPDAGSGHEGVLLLIGNPNVGKSALFNRLTGGSATVSNYPGTTVDVTRGSLIADHQAREVIDVPGAYSLEPRDAAEEVAARIVGEYSGAVALVVLDATRIERGLYLLLQVLERRMKTAVAINMIDAARAKGVLVDTGALQHLLGLPVVTTAATTGEGIKDLVGILHKAQVADLDAVRDRIAGKTPPPPGKPPGLRRVREVRMTALSMDERWSLADAIAARTVRTGVFRRTLSDVLGDLTISPLTGIPVAFAVLYAFWSVFSSFAGDLVTDGFMVKLFDAHWLPWLQSVWPDPQSILYFLFVGDPAAENCFEVFGVLTSGLFVSIGVVLPAVFIFYLTMTVLEDSGYLPRLAVLADTLLHRIGLHGYAVVPMILGLGCNVPAITATRILETDKQRFMMMTLIAIFIPCGAQLGIMLAVIPEFVGLVILTLLVGFALFGFAFNRLLPGENPEILIDVPPYRRPMLENVSRKMKIRTMGFLREAIPFVLLGVLLVNVLYLLGVIGWLSSALAPLFVLWFGVPPETVGPLVAAFLRKDLAVAQLSTIPMTAYQMFASVILVSIYFPCVATFVMLLKEGWKFLGGAMLALMIVVFLYGGLIHLAGMLLGVA</sequence>
<keyword evidence="4" id="KW-1185">Reference proteome</keyword>
<evidence type="ECO:0000313" key="3">
    <source>
        <dbReference type="EMBL" id="EJG06666.1"/>
    </source>
</evidence>
<feature type="transmembrane region" description="Helical" evidence="1">
    <location>
        <begin position="326"/>
        <end position="355"/>
    </location>
</feature>
<organism evidence="3 4">
    <name type="scientific">Methanofollis liminatans DSM 4140</name>
    <dbReference type="NCBI Taxonomy" id="28892"/>
    <lineage>
        <taxon>Archaea</taxon>
        <taxon>Methanobacteriati</taxon>
        <taxon>Methanobacteriota</taxon>
        <taxon>Stenosarchaea group</taxon>
        <taxon>Methanomicrobia</taxon>
        <taxon>Methanomicrobiales</taxon>
        <taxon>Methanomicrobiaceae</taxon>
        <taxon>Methanofollis</taxon>
    </lineage>
</organism>
<dbReference type="PANTHER" id="PTHR43185:SF1">
    <property type="entry name" value="FE(2+) TRANSPORTER FEOB"/>
    <property type="match status" value="1"/>
</dbReference>
<dbReference type="Pfam" id="PF02421">
    <property type="entry name" value="FeoB_N"/>
    <property type="match status" value="1"/>
</dbReference>
<dbReference type="HOGENOM" id="CLU_013350_0_2_2"/>
<dbReference type="InterPro" id="IPR030389">
    <property type="entry name" value="G_FEOB_dom"/>
</dbReference>
<dbReference type="SUPFAM" id="SSF52540">
    <property type="entry name" value="P-loop containing nucleoside triphosphate hydrolases"/>
    <property type="match status" value="1"/>
</dbReference>
<feature type="transmembrane region" description="Helical" evidence="1">
    <location>
        <begin position="565"/>
        <end position="585"/>
    </location>
</feature>
<dbReference type="STRING" id="28892.Metli_0702"/>
<accession>J0RYN5</accession>
<dbReference type="Gene3D" id="3.40.50.300">
    <property type="entry name" value="P-loop containing nucleotide triphosphate hydrolases"/>
    <property type="match status" value="1"/>
</dbReference>